<reference evidence="3" key="1">
    <citation type="journal article" date="2019" name="Int. J. Syst. Evol. Microbiol.">
        <title>The Global Catalogue of Microorganisms (GCM) 10K type strain sequencing project: providing services to taxonomists for standard genome sequencing and annotation.</title>
        <authorList>
            <consortium name="The Broad Institute Genomics Platform"/>
            <consortium name="The Broad Institute Genome Sequencing Center for Infectious Disease"/>
            <person name="Wu L."/>
            <person name="Ma J."/>
        </authorList>
    </citation>
    <scope>NUCLEOTIDE SEQUENCE [LARGE SCALE GENOMIC DNA]</scope>
    <source>
        <strain evidence="3">CGMCC 1.12286</strain>
    </source>
</reference>
<name>A0ABW4JGT9_9BACL</name>
<comment type="caution">
    <text evidence="2">The sequence shown here is derived from an EMBL/GenBank/DDBJ whole genome shotgun (WGS) entry which is preliminary data.</text>
</comment>
<evidence type="ECO:0000313" key="3">
    <source>
        <dbReference type="Proteomes" id="UP001597079"/>
    </source>
</evidence>
<keyword evidence="3" id="KW-1185">Reference proteome</keyword>
<organism evidence="2 3">
    <name type="scientific">Alicyclobacillus fodiniaquatilis</name>
    <dbReference type="NCBI Taxonomy" id="1661150"/>
    <lineage>
        <taxon>Bacteria</taxon>
        <taxon>Bacillati</taxon>
        <taxon>Bacillota</taxon>
        <taxon>Bacilli</taxon>
        <taxon>Bacillales</taxon>
        <taxon>Alicyclobacillaceae</taxon>
        <taxon>Alicyclobacillus</taxon>
    </lineage>
</organism>
<sequence length="567" mass="65889">MNQMSLFAMDCDDLSQVDFWAPREFLQVLDGNVDRFKEVMIARGIQEPIVDRMLYAASSKGLKLAEKFINIALTWKDKQVKPFVNRNSEDAFNQNAQNELIVALSRTKSDGFGNESEFIRSILTEKLEQWVGQRLWNMNRFTGHDKIVDWLKEVHHSIALLDELKQLGAEEISADEIKKGDIIVVRGWNGRYYRGVLLYGTIMKYKNGSPSYAEVKIWLNQDDESIQKYQVGFQEKHEDDYLEWMKHHPLLWELASRTVIRTGGTQFYRLGHMADWETHLCDDNEVRHAIKSLPQPETPEKFWGFWNTSRNDWFHAFHSDARHDFLFYFMSKFDIAHCERVMVNSSCKPGRRGTTYDHLPSDDVIKPLVDALVQADTVEAVEEALRSYFWVEKWTSVRGTEYSISMANKDYSCYDGLYKAGLAQSRDAKFITRVLQFFAMNARNGCADAFKWSPETGLVVQDLEEDLDEWHNRRREEAIAVLSNAKFLGVLDQTANVTDTEDDEELEISDEDMNSEDDEEQELEMNPEMDSSSNEPELGLPINRVDDEDDDYEEFLEPHEMTWLDAG</sequence>
<feature type="compositionally biased region" description="Acidic residues" evidence="1">
    <location>
        <begin position="499"/>
        <end position="527"/>
    </location>
</feature>
<evidence type="ECO:0000256" key="1">
    <source>
        <dbReference type="SAM" id="MobiDB-lite"/>
    </source>
</evidence>
<feature type="region of interest" description="Disordered" evidence="1">
    <location>
        <begin position="498"/>
        <end position="548"/>
    </location>
</feature>
<evidence type="ECO:0000313" key="2">
    <source>
        <dbReference type="EMBL" id="MFD1675641.1"/>
    </source>
</evidence>
<dbReference type="RefSeq" id="WP_377943527.1">
    <property type="nucleotide sequence ID" value="NZ_JBHUCX010000033.1"/>
</dbReference>
<dbReference type="EMBL" id="JBHUCX010000033">
    <property type="protein sequence ID" value="MFD1675641.1"/>
    <property type="molecule type" value="Genomic_DNA"/>
</dbReference>
<protein>
    <submittedName>
        <fullName evidence="2">Uncharacterized protein</fullName>
    </submittedName>
</protein>
<dbReference type="Proteomes" id="UP001597079">
    <property type="component" value="Unassembled WGS sequence"/>
</dbReference>
<proteinExistence type="predicted"/>
<accession>A0ABW4JGT9</accession>
<gene>
    <name evidence="2" type="ORF">ACFSB2_13150</name>
</gene>